<organism evidence="1 2">
    <name type="scientific">Panagrolaimus sp. ES5</name>
    <dbReference type="NCBI Taxonomy" id="591445"/>
    <lineage>
        <taxon>Eukaryota</taxon>
        <taxon>Metazoa</taxon>
        <taxon>Ecdysozoa</taxon>
        <taxon>Nematoda</taxon>
        <taxon>Chromadorea</taxon>
        <taxon>Rhabditida</taxon>
        <taxon>Tylenchina</taxon>
        <taxon>Panagrolaimomorpha</taxon>
        <taxon>Panagrolaimoidea</taxon>
        <taxon>Panagrolaimidae</taxon>
        <taxon>Panagrolaimus</taxon>
    </lineage>
</organism>
<sequence>MLISTANSLWAEWVQMTTCADTCGSCGVVIKQRSCATDPCLGVSVKYELCNIQPCKYPRNSCCAPYKAMSYLGQIICGPLPPGMDGVTLPVTTPCCPIGGVWSTWIQTTKCTDNCGSCAQITKTRTCLSAADGCPCIGDSTKLEYCGTSPCKYPRNSCCGTFKAMSQNGIIVCGPLIVLPDVIPIIPWTCCPTNGVWSSWEEWSTCQGTCNQCGTASRKRICISENNGCPCVGDSTESKQCKVIGIWNDWVIQKQCNDTCGACGSMTYTRTCQPGCACVGAETKTEACGFKLCTYPRTSCCAGFIRGSYQGLMQCGPLPITDAENTLLACTTDPAGPPVYTCLETTCSDTCGLCGSMVQARATTCGSVRCADPLCTFPRTSCCPVVSKRGIAGGKIKCIPI</sequence>
<evidence type="ECO:0000313" key="2">
    <source>
        <dbReference type="WBParaSite" id="ES5_v2.g15506.t1"/>
    </source>
</evidence>
<reference evidence="2" key="1">
    <citation type="submission" date="2022-11" db="UniProtKB">
        <authorList>
            <consortium name="WormBaseParasite"/>
        </authorList>
    </citation>
    <scope>IDENTIFICATION</scope>
</reference>
<protein>
    <submittedName>
        <fullName evidence="2">Uncharacterized protein</fullName>
    </submittedName>
</protein>
<proteinExistence type="predicted"/>
<evidence type="ECO:0000313" key="1">
    <source>
        <dbReference type="Proteomes" id="UP000887579"/>
    </source>
</evidence>
<name>A0AC34FF36_9BILA</name>
<dbReference type="WBParaSite" id="ES5_v2.g15506.t1">
    <property type="protein sequence ID" value="ES5_v2.g15506.t1"/>
    <property type="gene ID" value="ES5_v2.g15506"/>
</dbReference>
<accession>A0AC34FF36</accession>
<dbReference type="Proteomes" id="UP000887579">
    <property type="component" value="Unplaced"/>
</dbReference>